<dbReference type="EMBL" id="CAMXCT010004217">
    <property type="protein sequence ID" value="CAI4008157.1"/>
    <property type="molecule type" value="Genomic_DNA"/>
</dbReference>
<dbReference type="Proteomes" id="UP001152797">
    <property type="component" value="Unassembled WGS sequence"/>
</dbReference>
<evidence type="ECO:0000313" key="4">
    <source>
        <dbReference type="Proteomes" id="UP001152797"/>
    </source>
</evidence>
<reference evidence="3" key="2">
    <citation type="submission" date="2024-04" db="EMBL/GenBank/DDBJ databases">
        <authorList>
            <person name="Chen Y."/>
            <person name="Shah S."/>
            <person name="Dougan E. K."/>
            <person name="Thang M."/>
            <person name="Chan C."/>
        </authorList>
    </citation>
    <scope>NUCLEOTIDE SEQUENCE [LARGE SCALE GENOMIC DNA]</scope>
</reference>
<feature type="compositionally biased region" description="Basic and acidic residues" evidence="1">
    <location>
        <begin position="371"/>
        <end position="380"/>
    </location>
</feature>
<evidence type="ECO:0000256" key="1">
    <source>
        <dbReference type="SAM" id="MobiDB-lite"/>
    </source>
</evidence>
<comment type="caution">
    <text evidence="2">The sequence shown here is derived from an EMBL/GenBank/DDBJ whole genome shotgun (WGS) entry which is preliminary data.</text>
</comment>
<accession>A0A9P1GEX3</accession>
<organism evidence="2">
    <name type="scientific">Cladocopium goreaui</name>
    <dbReference type="NCBI Taxonomy" id="2562237"/>
    <lineage>
        <taxon>Eukaryota</taxon>
        <taxon>Sar</taxon>
        <taxon>Alveolata</taxon>
        <taxon>Dinophyceae</taxon>
        <taxon>Suessiales</taxon>
        <taxon>Symbiodiniaceae</taxon>
        <taxon>Cladocopium</taxon>
    </lineage>
</organism>
<feature type="compositionally biased region" description="Acidic residues" evidence="1">
    <location>
        <begin position="77"/>
        <end position="88"/>
    </location>
</feature>
<feature type="compositionally biased region" description="Basic and acidic residues" evidence="1">
    <location>
        <begin position="316"/>
        <end position="325"/>
    </location>
</feature>
<name>A0A9P1GEX3_9DINO</name>
<feature type="compositionally biased region" description="Low complexity" evidence="1">
    <location>
        <begin position="451"/>
        <end position="462"/>
    </location>
</feature>
<protein>
    <submittedName>
        <fullName evidence="2">Uncharacterized protein</fullName>
    </submittedName>
</protein>
<feature type="region of interest" description="Disordered" evidence="1">
    <location>
        <begin position="75"/>
        <end position="147"/>
    </location>
</feature>
<proteinExistence type="predicted"/>
<dbReference type="EMBL" id="CAMXCT030004217">
    <property type="protein sequence ID" value="CAL4795469.1"/>
    <property type="molecule type" value="Genomic_DNA"/>
</dbReference>
<evidence type="ECO:0000313" key="3">
    <source>
        <dbReference type="EMBL" id="CAL1161532.1"/>
    </source>
</evidence>
<dbReference type="AlphaFoldDB" id="A0A9P1GEX3"/>
<feature type="compositionally biased region" description="Polar residues" evidence="1">
    <location>
        <begin position="283"/>
        <end position="297"/>
    </location>
</feature>
<gene>
    <name evidence="2" type="ORF">C1SCF055_LOCUS33624</name>
</gene>
<dbReference type="EMBL" id="CAMXCT020004217">
    <property type="protein sequence ID" value="CAL1161532.1"/>
    <property type="molecule type" value="Genomic_DNA"/>
</dbReference>
<feature type="compositionally biased region" description="Basic and acidic residues" evidence="1">
    <location>
        <begin position="245"/>
        <end position="255"/>
    </location>
</feature>
<sequence>MSTSVAEAWEGSADVRRRAMQFKIVDLGHKSKVTREAIDLNETLLETVLQHLGSRVGVELVYFHLDALYKLMKEESSVEESGDDDDDYLKDPDARGSNDPPPRTAGHPSKGASKETASVGVPVEGPGVSGVRGHGSASTGTPGGTPPKHYQHDLYNVFGLDTDETQPMEPSPTQVDAIVKTLAGPMDPACKRLDFEAAPPSDHRDGPKTDHVMNTEGTIDNKKYTDCGDHGELAIDLDEEDEDKEATVHDKKDGNANHVTTETHCPGKDFVPAPLPDKPACLTKSSVAPISPQQQMQAVKPSGKKDCTETDEEEDRQIKKKEERKAKAKSRATARTAAKKKAKAKASKTKPSVDSSDSEEIATKVTRKSKRGDCAGDHPTSKSTKKAKTKVDTIPETTKDKTKSAKVRSKTTPKEKAVVTKSNRKKNLPKVETEGEGDDVVVSKSRKRRAAASVEDAATASSCVAAPVPAKKGPSTKKKDKTEKKDKTDKKHGRKCGNGGDDPNDPNPNDDDSNDPQKLRKARLSRKSAAYHRAKKHALDQGYSTEQAVQKAKEVTRPMQKPIDRWFASLARVLLVDGRSPWRSGVHTDLLLALAWA</sequence>
<reference evidence="2" key="1">
    <citation type="submission" date="2022-10" db="EMBL/GenBank/DDBJ databases">
        <authorList>
            <person name="Chen Y."/>
            <person name="Dougan E. K."/>
            <person name="Chan C."/>
            <person name="Rhodes N."/>
            <person name="Thang M."/>
        </authorList>
    </citation>
    <scope>NUCLEOTIDE SEQUENCE</scope>
</reference>
<feature type="compositionally biased region" description="Basic residues" evidence="1">
    <location>
        <begin position="326"/>
        <end position="348"/>
    </location>
</feature>
<feature type="compositionally biased region" description="Basic and acidic residues" evidence="1">
    <location>
        <begin position="480"/>
        <end position="489"/>
    </location>
</feature>
<keyword evidence="4" id="KW-1185">Reference proteome</keyword>
<evidence type="ECO:0000313" key="2">
    <source>
        <dbReference type="EMBL" id="CAI4008157.1"/>
    </source>
</evidence>
<feature type="compositionally biased region" description="Basic residues" evidence="1">
    <location>
        <begin position="519"/>
        <end position="536"/>
    </location>
</feature>
<feature type="region of interest" description="Disordered" evidence="1">
    <location>
        <begin position="241"/>
        <end position="557"/>
    </location>
</feature>
<feature type="compositionally biased region" description="Acidic residues" evidence="1">
    <location>
        <begin position="502"/>
        <end position="514"/>
    </location>
</feature>
<feature type="compositionally biased region" description="Basic and acidic residues" evidence="1">
    <location>
        <begin position="389"/>
        <end position="403"/>
    </location>
</feature>